<keyword evidence="1" id="KW-0812">Transmembrane</keyword>
<feature type="transmembrane region" description="Helical" evidence="1">
    <location>
        <begin position="75"/>
        <end position="93"/>
    </location>
</feature>
<keyword evidence="1" id="KW-1133">Transmembrane helix</keyword>
<sequence>MAGRVTKHFKISEANDKDYRATKRKEMMNIIKSEDRFSEEKGQLFIAYLYIYIISFTTSTSLFDLVELHSQQATAFIWDQFIEIIYIISGYVIH</sequence>
<dbReference type="AlphaFoldDB" id="A0A5J4TAQ4"/>
<protein>
    <submittedName>
        <fullName evidence="2">Uncharacterized protein</fullName>
    </submittedName>
</protein>
<feature type="non-terminal residue" evidence="2">
    <location>
        <position position="94"/>
    </location>
</feature>
<comment type="caution">
    <text evidence="2">The sequence shown here is derived from an EMBL/GenBank/DDBJ whole genome shotgun (WGS) entry which is preliminary data.</text>
</comment>
<feature type="transmembrane region" description="Helical" evidence="1">
    <location>
        <begin position="44"/>
        <end position="63"/>
    </location>
</feature>
<dbReference type="Proteomes" id="UP000324800">
    <property type="component" value="Unassembled WGS sequence"/>
</dbReference>
<evidence type="ECO:0000313" key="2">
    <source>
        <dbReference type="EMBL" id="KAA6354630.1"/>
    </source>
</evidence>
<evidence type="ECO:0000256" key="1">
    <source>
        <dbReference type="SAM" id="Phobius"/>
    </source>
</evidence>
<evidence type="ECO:0000313" key="3">
    <source>
        <dbReference type="Proteomes" id="UP000324800"/>
    </source>
</evidence>
<keyword evidence="1" id="KW-0472">Membrane</keyword>
<dbReference type="EMBL" id="SNRW01035979">
    <property type="protein sequence ID" value="KAA6354630.1"/>
    <property type="molecule type" value="Genomic_DNA"/>
</dbReference>
<reference evidence="2 3" key="1">
    <citation type="submission" date="2019-03" db="EMBL/GenBank/DDBJ databases">
        <title>Single cell metagenomics reveals metabolic interactions within the superorganism composed of flagellate Streblomastix strix and complex community of Bacteroidetes bacteria on its surface.</title>
        <authorList>
            <person name="Treitli S.C."/>
            <person name="Kolisko M."/>
            <person name="Husnik F."/>
            <person name="Keeling P."/>
            <person name="Hampl V."/>
        </authorList>
    </citation>
    <scope>NUCLEOTIDE SEQUENCE [LARGE SCALE GENOMIC DNA]</scope>
    <source>
        <strain evidence="2">ST1C</strain>
    </source>
</reference>
<gene>
    <name evidence="2" type="ORF">EZS28_049843</name>
</gene>
<name>A0A5J4TAQ4_9EUKA</name>
<proteinExistence type="predicted"/>
<accession>A0A5J4TAQ4</accession>
<organism evidence="2 3">
    <name type="scientific">Streblomastix strix</name>
    <dbReference type="NCBI Taxonomy" id="222440"/>
    <lineage>
        <taxon>Eukaryota</taxon>
        <taxon>Metamonada</taxon>
        <taxon>Preaxostyla</taxon>
        <taxon>Oxymonadida</taxon>
        <taxon>Streblomastigidae</taxon>
        <taxon>Streblomastix</taxon>
    </lineage>
</organism>